<evidence type="ECO:0000313" key="2">
    <source>
        <dbReference type="Proteomes" id="UP000245119"/>
    </source>
</evidence>
<proteinExistence type="predicted"/>
<sequence length="90" mass="9269">MVQYSVSKEELLLLQATVLVNAEMLDAHNSAAAAAASAAATTSAVTATVTMPSTSSVGVDQKNISPQQLAMGGTLITKRGSQEDNMNPYV</sequence>
<dbReference type="AlphaFoldDB" id="A0A2T7NXE3"/>
<evidence type="ECO:0000313" key="1">
    <source>
        <dbReference type="EMBL" id="PVD25860.1"/>
    </source>
</evidence>
<reference evidence="1 2" key="1">
    <citation type="submission" date="2018-04" db="EMBL/GenBank/DDBJ databases">
        <title>The genome of golden apple snail Pomacea canaliculata provides insight into stress tolerance and invasive adaptation.</title>
        <authorList>
            <person name="Liu C."/>
            <person name="Liu B."/>
            <person name="Ren Y."/>
            <person name="Zhang Y."/>
            <person name="Wang H."/>
            <person name="Li S."/>
            <person name="Jiang F."/>
            <person name="Yin L."/>
            <person name="Zhang G."/>
            <person name="Qian W."/>
            <person name="Fan W."/>
        </authorList>
    </citation>
    <scope>NUCLEOTIDE SEQUENCE [LARGE SCALE GENOMIC DNA]</scope>
    <source>
        <strain evidence="1">SZHN2017</strain>
        <tissue evidence="1">Muscle</tissue>
    </source>
</reference>
<protein>
    <submittedName>
        <fullName evidence="1">Uncharacterized protein</fullName>
    </submittedName>
</protein>
<keyword evidence="2" id="KW-1185">Reference proteome</keyword>
<name>A0A2T7NXE3_POMCA</name>
<comment type="caution">
    <text evidence="1">The sequence shown here is derived from an EMBL/GenBank/DDBJ whole genome shotgun (WGS) entry which is preliminary data.</text>
</comment>
<dbReference type="EMBL" id="PZQS01000008">
    <property type="protein sequence ID" value="PVD25860.1"/>
    <property type="molecule type" value="Genomic_DNA"/>
</dbReference>
<gene>
    <name evidence="1" type="ORF">C0Q70_13524</name>
</gene>
<accession>A0A2T7NXE3</accession>
<dbReference type="Proteomes" id="UP000245119">
    <property type="component" value="Linkage Group LG8"/>
</dbReference>
<organism evidence="1 2">
    <name type="scientific">Pomacea canaliculata</name>
    <name type="common">Golden apple snail</name>
    <dbReference type="NCBI Taxonomy" id="400727"/>
    <lineage>
        <taxon>Eukaryota</taxon>
        <taxon>Metazoa</taxon>
        <taxon>Spiralia</taxon>
        <taxon>Lophotrochozoa</taxon>
        <taxon>Mollusca</taxon>
        <taxon>Gastropoda</taxon>
        <taxon>Caenogastropoda</taxon>
        <taxon>Architaenioglossa</taxon>
        <taxon>Ampullarioidea</taxon>
        <taxon>Ampullariidae</taxon>
        <taxon>Pomacea</taxon>
    </lineage>
</organism>